<evidence type="ECO:0000313" key="2">
    <source>
        <dbReference type="Proteomes" id="UP000054324"/>
    </source>
</evidence>
<dbReference type="AlphaFoldDB" id="A0A074Z9U2"/>
<gene>
    <name evidence="1" type="ORF">T265_08348</name>
</gene>
<reference evidence="1 2" key="1">
    <citation type="submission" date="2013-11" db="EMBL/GenBank/DDBJ databases">
        <title>Opisthorchis viverrini - life in the bile duct.</title>
        <authorList>
            <person name="Young N.D."/>
            <person name="Nagarajan N."/>
            <person name="Lin S.J."/>
            <person name="Korhonen P.K."/>
            <person name="Jex A.R."/>
            <person name="Hall R.S."/>
            <person name="Safavi-Hemami H."/>
            <person name="Kaewkong W."/>
            <person name="Bertrand D."/>
            <person name="Gao S."/>
            <person name="Seet Q."/>
            <person name="Wongkham S."/>
            <person name="Teh B.T."/>
            <person name="Wongkham C."/>
            <person name="Intapan P.M."/>
            <person name="Maleewong W."/>
            <person name="Yang X."/>
            <person name="Hu M."/>
            <person name="Wang Z."/>
            <person name="Hofmann A."/>
            <person name="Sternberg P.W."/>
            <person name="Tan P."/>
            <person name="Wang J."/>
            <person name="Gasser R.B."/>
        </authorList>
    </citation>
    <scope>NUCLEOTIDE SEQUENCE [LARGE SCALE GENOMIC DNA]</scope>
</reference>
<dbReference type="Proteomes" id="UP000054324">
    <property type="component" value="Unassembled WGS sequence"/>
</dbReference>
<evidence type="ECO:0000313" key="1">
    <source>
        <dbReference type="EMBL" id="KER23888.1"/>
    </source>
</evidence>
<dbReference type="GeneID" id="20322527"/>
<accession>A0A074Z9U2</accession>
<dbReference type="RefSeq" id="XP_009172380.1">
    <property type="nucleotide sequence ID" value="XM_009174116.1"/>
</dbReference>
<dbReference type="EMBL" id="KL596831">
    <property type="protein sequence ID" value="KER23888.1"/>
    <property type="molecule type" value="Genomic_DNA"/>
</dbReference>
<protein>
    <submittedName>
        <fullName evidence="1">Uncharacterized protein</fullName>
    </submittedName>
</protein>
<sequence>MKHFAVVATTLTSEVHTAGFFRIELHAHFAVVATTLTSEVHTAGFFRIELHAVRHSSPDSEVGFTPVTVSPRFCPSWLPQDKESSSMRPAINNWSAHFHAMNKNLWDTNLAKIASASTRKCIYKLSDSPGVRENVFWSTSPQE</sequence>
<name>A0A074Z9U2_OPIVI</name>
<organism evidence="1 2">
    <name type="scientific">Opisthorchis viverrini</name>
    <name type="common">Southeast Asian liver fluke</name>
    <dbReference type="NCBI Taxonomy" id="6198"/>
    <lineage>
        <taxon>Eukaryota</taxon>
        <taxon>Metazoa</taxon>
        <taxon>Spiralia</taxon>
        <taxon>Lophotrochozoa</taxon>
        <taxon>Platyhelminthes</taxon>
        <taxon>Trematoda</taxon>
        <taxon>Digenea</taxon>
        <taxon>Opisthorchiida</taxon>
        <taxon>Opisthorchiata</taxon>
        <taxon>Opisthorchiidae</taxon>
        <taxon>Opisthorchis</taxon>
    </lineage>
</organism>
<proteinExistence type="predicted"/>
<dbReference type="CTD" id="20322527"/>
<keyword evidence="2" id="KW-1185">Reference proteome</keyword>
<dbReference type="KEGG" id="ovi:T265_08348"/>